<dbReference type="RefSeq" id="WP_058451899.1">
    <property type="nucleotide sequence ID" value="NZ_CAAAIB010000010.1"/>
</dbReference>
<comment type="caution">
    <text evidence="2">The sequence shown here is derived from an EMBL/GenBank/DDBJ whole genome shotgun (WGS) entry which is preliminary data.</text>
</comment>
<dbReference type="Proteomes" id="UP000054908">
    <property type="component" value="Unassembled WGS sequence"/>
</dbReference>
<accession>A0A0W0W6W6</accession>
<sequence length="96" mass="10958">MDDTLRDLADKIHKIKKRAEKNSEFLTSLLANPEKILSERGVAMDNIEKVSAEYHKGYNVVILITFKATPPPSPAPTKPNDEQNKQNYDFLDCHNF</sequence>
<keyword evidence="3" id="KW-1185">Reference proteome</keyword>
<evidence type="ECO:0000313" key="3">
    <source>
        <dbReference type="Proteomes" id="UP000054908"/>
    </source>
</evidence>
<protein>
    <submittedName>
        <fullName evidence="2">Uncharacterized protein</fullName>
    </submittedName>
</protein>
<organism evidence="2 3">
    <name type="scientific">Legionella maceachernii</name>
    <dbReference type="NCBI Taxonomy" id="466"/>
    <lineage>
        <taxon>Bacteria</taxon>
        <taxon>Pseudomonadati</taxon>
        <taxon>Pseudomonadota</taxon>
        <taxon>Gammaproteobacteria</taxon>
        <taxon>Legionellales</taxon>
        <taxon>Legionellaceae</taxon>
        <taxon>Legionella</taxon>
    </lineage>
</organism>
<dbReference type="STRING" id="466.Lmac_1117"/>
<gene>
    <name evidence="2" type="ORF">Lmac_1117</name>
</gene>
<feature type="region of interest" description="Disordered" evidence="1">
    <location>
        <begin position="69"/>
        <end position="88"/>
    </location>
</feature>
<dbReference type="AlphaFoldDB" id="A0A0W0W6W6"/>
<dbReference type="PATRIC" id="fig|466.6.peg.1188"/>
<evidence type="ECO:0000313" key="2">
    <source>
        <dbReference type="EMBL" id="KTD28058.1"/>
    </source>
</evidence>
<dbReference type="EMBL" id="LNYL01000027">
    <property type="protein sequence ID" value="KTD28058.1"/>
    <property type="molecule type" value="Genomic_DNA"/>
</dbReference>
<proteinExistence type="predicted"/>
<evidence type="ECO:0000256" key="1">
    <source>
        <dbReference type="SAM" id="MobiDB-lite"/>
    </source>
</evidence>
<dbReference type="OrthoDB" id="9921931at2"/>
<name>A0A0W0W6W6_9GAMM</name>
<reference evidence="2 3" key="1">
    <citation type="submission" date="2015-11" db="EMBL/GenBank/DDBJ databases">
        <title>Genomic analysis of 38 Legionella species identifies large and diverse effector repertoires.</title>
        <authorList>
            <person name="Burstein D."/>
            <person name="Amaro F."/>
            <person name="Zusman T."/>
            <person name="Lifshitz Z."/>
            <person name="Cohen O."/>
            <person name="Gilbert J.A."/>
            <person name="Pupko T."/>
            <person name="Shuman H.A."/>
            <person name="Segal G."/>
        </authorList>
    </citation>
    <scope>NUCLEOTIDE SEQUENCE [LARGE SCALE GENOMIC DNA]</scope>
    <source>
        <strain evidence="2 3">PX-1-G2-E2</strain>
    </source>
</reference>